<keyword evidence="3" id="KW-1185">Reference proteome</keyword>
<organism evidence="2 3">
    <name type="scientific">Mucilaginibacter gracilis</name>
    <dbReference type="NCBI Taxonomy" id="423350"/>
    <lineage>
        <taxon>Bacteria</taxon>
        <taxon>Pseudomonadati</taxon>
        <taxon>Bacteroidota</taxon>
        <taxon>Sphingobacteriia</taxon>
        <taxon>Sphingobacteriales</taxon>
        <taxon>Sphingobacteriaceae</taxon>
        <taxon>Mucilaginibacter</taxon>
    </lineage>
</organism>
<dbReference type="EMBL" id="RBKU01000001">
    <property type="protein sequence ID" value="RKR80256.1"/>
    <property type="molecule type" value="Genomic_DNA"/>
</dbReference>
<dbReference type="GO" id="GO:0006508">
    <property type="term" value="P:proteolysis"/>
    <property type="evidence" value="ECO:0007669"/>
    <property type="project" value="InterPro"/>
</dbReference>
<comment type="caution">
    <text evidence="2">The sequence shown here is derived from an EMBL/GenBank/DDBJ whole genome shotgun (WGS) entry which is preliminary data.</text>
</comment>
<evidence type="ECO:0000259" key="1">
    <source>
        <dbReference type="Pfam" id="PF03572"/>
    </source>
</evidence>
<dbReference type="Proteomes" id="UP000268007">
    <property type="component" value="Unassembled WGS sequence"/>
</dbReference>
<evidence type="ECO:0000313" key="2">
    <source>
        <dbReference type="EMBL" id="RKR80256.1"/>
    </source>
</evidence>
<dbReference type="InterPro" id="IPR005151">
    <property type="entry name" value="Tail-specific_protease"/>
</dbReference>
<dbReference type="Gene3D" id="3.90.226.10">
    <property type="entry name" value="2-enoyl-CoA Hydratase, Chain A, domain 1"/>
    <property type="match status" value="1"/>
</dbReference>
<protein>
    <submittedName>
        <fullName evidence="2">Peptidase S41-like protein</fullName>
    </submittedName>
</protein>
<dbReference type="SUPFAM" id="SSF52096">
    <property type="entry name" value="ClpP/crotonase"/>
    <property type="match status" value="1"/>
</dbReference>
<dbReference type="InterPro" id="IPR029045">
    <property type="entry name" value="ClpP/crotonase-like_dom_sf"/>
</dbReference>
<sequence length="458" mass="51105">MEKIFTLLMLFILSGTIVRAQDSLMFSKKQVADDIAFFMKSAADIHPNLYHDISAEQLVVKVDSLIKVLPDSLSVLRAYRAFAEVTAFINEGHTGINMPKQMRQQLKAGTFKTVPLQVTGYDGKYFIANLLAPGNSLKGIKILAVNGEAAEHIFKRITALKGGLQSFRKVSAVNSFRLYLPIIGITQPYLINYIGENNVKGMVSVNAISESEYNTSIAKPNNTQPYTFTVKDDLYGYLNFKSMVSYNGFKRFCDSVFEVLDHKHIDKLVVDLRENGGGNSQLGWYLLNYITDKPFRMAGESERKVSQQFRTYIEANRDIYASQYTDFLKLPNGAFFKIGSTELDKPMDLKYKFKGKACFLIGPYTFSSANMLSAAIKDFKLATLIGEPTGEPGNDYGELCNINLPQTGLSGFTSTTMWVRPNNNKLDTQPILPDYAVSNTAPGNTDAVLLTAVKWLKN</sequence>
<gene>
    <name evidence="2" type="ORF">BDD43_0352</name>
</gene>
<dbReference type="OrthoDB" id="5480566at2"/>
<name>A0A495IU28_9SPHI</name>
<accession>A0A495IU28</accession>
<dbReference type="RefSeq" id="WP_121195982.1">
    <property type="nucleotide sequence ID" value="NZ_RBKU01000001.1"/>
</dbReference>
<evidence type="ECO:0000313" key="3">
    <source>
        <dbReference type="Proteomes" id="UP000268007"/>
    </source>
</evidence>
<dbReference type="GO" id="GO:0008236">
    <property type="term" value="F:serine-type peptidase activity"/>
    <property type="evidence" value="ECO:0007669"/>
    <property type="project" value="InterPro"/>
</dbReference>
<dbReference type="Pfam" id="PF03572">
    <property type="entry name" value="Peptidase_S41"/>
    <property type="match status" value="1"/>
</dbReference>
<proteinExistence type="predicted"/>
<feature type="domain" description="Tail specific protease" evidence="1">
    <location>
        <begin position="235"/>
        <end position="437"/>
    </location>
</feature>
<dbReference type="AlphaFoldDB" id="A0A495IU28"/>
<reference evidence="2 3" key="1">
    <citation type="submission" date="2018-10" db="EMBL/GenBank/DDBJ databases">
        <title>Genomic Encyclopedia of Archaeal and Bacterial Type Strains, Phase II (KMG-II): from individual species to whole genera.</title>
        <authorList>
            <person name="Goeker M."/>
        </authorList>
    </citation>
    <scope>NUCLEOTIDE SEQUENCE [LARGE SCALE GENOMIC DNA]</scope>
    <source>
        <strain evidence="2 3">DSM 18602</strain>
    </source>
</reference>